<comment type="caution">
    <text evidence="4">The sequence shown here is derived from an EMBL/GenBank/DDBJ whole genome shotgun (WGS) entry which is preliminary data.</text>
</comment>
<proteinExistence type="predicted"/>
<dbReference type="Proteomes" id="UP000324897">
    <property type="component" value="Chromosome 4"/>
</dbReference>
<evidence type="ECO:0000256" key="1">
    <source>
        <dbReference type="SAM" id="Coils"/>
    </source>
</evidence>
<dbReference type="AlphaFoldDB" id="A0A5J9VZI7"/>
<feature type="compositionally biased region" description="Pro residues" evidence="2">
    <location>
        <begin position="82"/>
        <end position="98"/>
    </location>
</feature>
<organism evidence="4 5">
    <name type="scientific">Eragrostis curvula</name>
    <name type="common">weeping love grass</name>
    <dbReference type="NCBI Taxonomy" id="38414"/>
    <lineage>
        <taxon>Eukaryota</taxon>
        <taxon>Viridiplantae</taxon>
        <taxon>Streptophyta</taxon>
        <taxon>Embryophyta</taxon>
        <taxon>Tracheophyta</taxon>
        <taxon>Spermatophyta</taxon>
        <taxon>Magnoliopsida</taxon>
        <taxon>Liliopsida</taxon>
        <taxon>Poales</taxon>
        <taxon>Poaceae</taxon>
        <taxon>PACMAD clade</taxon>
        <taxon>Chloridoideae</taxon>
        <taxon>Eragrostideae</taxon>
        <taxon>Eragrostidinae</taxon>
        <taxon>Eragrostis</taxon>
    </lineage>
</organism>
<dbReference type="Gramene" id="TVU41065">
    <property type="protein sequence ID" value="TVU41065"/>
    <property type="gene ID" value="EJB05_14556"/>
</dbReference>
<keyword evidence="5" id="KW-1185">Reference proteome</keyword>
<dbReference type="EMBL" id="RWGY01000007">
    <property type="protein sequence ID" value="TVU41065.1"/>
    <property type="molecule type" value="Genomic_DNA"/>
</dbReference>
<feature type="region of interest" description="Disordered" evidence="2">
    <location>
        <begin position="79"/>
        <end position="107"/>
    </location>
</feature>
<protein>
    <submittedName>
        <fullName evidence="4">Uncharacterized protein</fullName>
    </submittedName>
</protein>
<sequence length="482" mass="53630">MLQMDDKSLFTLPDVILTNINNYKRREFGFIYSSHLGERVFSTPITRRVHTCTSRYHQGPVGLTLDSRNRASASLEQIFISRPPPPNRPHPLPSPSPKTPRLRSLSSRADADADAMAALAIARKSTCSILARAKLSGRGLWHAPLPSRYRFAVHAAGSRFPPLFPTQSGGGRWTAPAWEWAAFTSLSGGNTASAREGGLEAIAKALLDIRGFAGRAEAHSKQLDELTTILASEQRDLIELVKQLRASSQRSWAKTGFVALVFSAVVYVLFYVGAEYGLETLDLFLSTRVKQFVRDPELQKAIKDAAISFSDTAARRINPFHRVKAFIWGSEDEAEIIPSLDVSRKTCIALLIMVLLADAHSGATTAELIEQLSKVGMNEEEIRNMLDLLLKMRYVETCETYNPRRGLATSYWPSMSGVRDSASGKLEKRLKKKPGRPKSKHNCTCFIAVQGPLMKHSLGWGPGWSNFPSFWFHQFKELLVTQ</sequence>
<evidence type="ECO:0000313" key="4">
    <source>
        <dbReference type="EMBL" id="TVU41065.1"/>
    </source>
</evidence>
<evidence type="ECO:0000256" key="2">
    <source>
        <dbReference type="SAM" id="MobiDB-lite"/>
    </source>
</evidence>
<reference evidence="4 5" key="1">
    <citation type="journal article" date="2019" name="Sci. Rep.">
        <title>A high-quality genome of Eragrostis curvula grass provides insights into Poaceae evolution and supports new strategies to enhance forage quality.</title>
        <authorList>
            <person name="Carballo J."/>
            <person name="Santos B.A.C.M."/>
            <person name="Zappacosta D."/>
            <person name="Garbus I."/>
            <person name="Selva J.P."/>
            <person name="Gallo C.A."/>
            <person name="Diaz A."/>
            <person name="Albertini E."/>
            <person name="Caccamo M."/>
            <person name="Echenique V."/>
        </authorList>
    </citation>
    <scope>NUCLEOTIDE SEQUENCE [LARGE SCALE GENOMIC DNA]</scope>
    <source>
        <strain evidence="5">cv. Victoria</strain>
        <tissue evidence="4">Leaf</tissue>
    </source>
</reference>
<gene>
    <name evidence="4" type="ORF">EJB05_14556</name>
</gene>
<feature type="region of interest" description="Disordered" evidence="2">
    <location>
        <begin position="418"/>
        <end position="439"/>
    </location>
</feature>
<name>A0A5J9VZI7_9POAL</name>
<accession>A0A5J9VZI7</accession>
<feature type="coiled-coil region" evidence="1">
    <location>
        <begin position="216"/>
        <end position="243"/>
    </location>
</feature>
<feature type="compositionally biased region" description="Basic residues" evidence="2">
    <location>
        <begin position="428"/>
        <end position="439"/>
    </location>
</feature>
<evidence type="ECO:0000313" key="5">
    <source>
        <dbReference type="Proteomes" id="UP000324897"/>
    </source>
</evidence>
<keyword evidence="3" id="KW-0472">Membrane</keyword>
<keyword evidence="3" id="KW-1133">Transmembrane helix</keyword>
<feature type="transmembrane region" description="Helical" evidence="3">
    <location>
        <begin position="252"/>
        <end position="274"/>
    </location>
</feature>
<evidence type="ECO:0000256" key="3">
    <source>
        <dbReference type="SAM" id="Phobius"/>
    </source>
</evidence>
<keyword evidence="3" id="KW-0812">Transmembrane</keyword>
<keyword evidence="1" id="KW-0175">Coiled coil</keyword>